<sequence>MCTSAALATVGLNIHKGKSKILQYNTARTNPITIDGEDLDDVKTFTCLGSIIGEHGGSVADVKMQIGKARTTYSQLNNIWNSKQLSVKRHQGENFQCKWEDSSTVWGRNLKNYESHHPEDKGVY</sequence>
<proteinExistence type="predicted"/>
<keyword evidence="2" id="KW-1185">Reference proteome</keyword>
<evidence type="ECO:0000313" key="2">
    <source>
        <dbReference type="Proteomes" id="UP000269396"/>
    </source>
</evidence>
<reference evidence="1 2" key="1">
    <citation type="submission" date="2018-11" db="EMBL/GenBank/DDBJ databases">
        <authorList>
            <consortium name="Pathogen Informatics"/>
        </authorList>
    </citation>
    <scope>NUCLEOTIDE SEQUENCE [LARGE SCALE GENOMIC DNA]</scope>
    <source>
        <strain>Denwood</strain>
        <strain evidence="2">Zambia</strain>
    </source>
</reference>
<evidence type="ECO:0000313" key="1">
    <source>
        <dbReference type="EMBL" id="VDP49285.1"/>
    </source>
</evidence>
<dbReference type="Proteomes" id="UP000269396">
    <property type="component" value="Unassembled WGS sequence"/>
</dbReference>
<protein>
    <submittedName>
        <fullName evidence="1">Uncharacterized protein</fullName>
    </submittedName>
</protein>
<accession>A0A3P8F0Q3</accession>
<gene>
    <name evidence="1" type="ORF">SMTD_LOCUS9326</name>
</gene>
<dbReference type="EMBL" id="UZAL01029613">
    <property type="protein sequence ID" value="VDP49285.1"/>
    <property type="molecule type" value="Genomic_DNA"/>
</dbReference>
<organism evidence="1 2">
    <name type="scientific">Schistosoma mattheei</name>
    <dbReference type="NCBI Taxonomy" id="31246"/>
    <lineage>
        <taxon>Eukaryota</taxon>
        <taxon>Metazoa</taxon>
        <taxon>Spiralia</taxon>
        <taxon>Lophotrochozoa</taxon>
        <taxon>Platyhelminthes</taxon>
        <taxon>Trematoda</taxon>
        <taxon>Digenea</taxon>
        <taxon>Strigeidida</taxon>
        <taxon>Schistosomatoidea</taxon>
        <taxon>Schistosomatidae</taxon>
        <taxon>Schistosoma</taxon>
    </lineage>
</organism>
<dbReference type="AlphaFoldDB" id="A0A3P8F0Q3"/>
<name>A0A3P8F0Q3_9TREM</name>